<keyword evidence="1" id="KW-0805">Transcription regulation</keyword>
<protein>
    <submittedName>
        <fullName evidence="7">NAC domain-containing protein 78-like</fullName>
    </submittedName>
</protein>
<dbReference type="GO" id="GO:0006355">
    <property type="term" value="P:regulation of DNA-templated transcription"/>
    <property type="evidence" value="ECO:0007669"/>
    <property type="project" value="InterPro"/>
</dbReference>
<evidence type="ECO:0000256" key="2">
    <source>
        <dbReference type="ARBA" id="ARBA00023125"/>
    </source>
</evidence>
<evidence type="ECO:0000256" key="3">
    <source>
        <dbReference type="ARBA" id="ARBA00023163"/>
    </source>
</evidence>
<dbReference type="Proteomes" id="UP000813463">
    <property type="component" value="Chromosome 3"/>
</dbReference>
<keyword evidence="3" id="KW-0804">Transcription</keyword>
<organism evidence="6 7">
    <name type="scientific">Spinacia oleracea</name>
    <name type="common">Spinach</name>
    <dbReference type="NCBI Taxonomy" id="3562"/>
    <lineage>
        <taxon>Eukaryota</taxon>
        <taxon>Viridiplantae</taxon>
        <taxon>Streptophyta</taxon>
        <taxon>Embryophyta</taxon>
        <taxon>Tracheophyta</taxon>
        <taxon>Spermatophyta</taxon>
        <taxon>Magnoliopsida</taxon>
        <taxon>eudicotyledons</taxon>
        <taxon>Gunneridae</taxon>
        <taxon>Pentapetalae</taxon>
        <taxon>Caryophyllales</taxon>
        <taxon>Chenopodiaceae</taxon>
        <taxon>Chenopodioideae</taxon>
        <taxon>Anserineae</taxon>
        <taxon>Spinacia</taxon>
    </lineage>
</organism>
<reference evidence="6" key="1">
    <citation type="journal article" date="2021" name="Nat. Commun.">
        <title>Genomic analyses provide insights into spinach domestication and the genetic basis of agronomic traits.</title>
        <authorList>
            <person name="Cai X."/>
            <person name="Sun X."/>
            <person name="Xu C."/>
            <person name="Sun H."/>
            <person name="Wang X."/>
            <person name="Ge C."/>
            <person name="Zhang Z."/>
            <person name="Wang Q."/>
            <person name="Fei Z."/>
            <person name="Jiao C."/>
            <person name="Wang Q."/>
        </authorList>
    </citation>
    <scope>NUCLEOTIDE SEQUENCE [LARGE SCALE GENOMIC DNA]</scope>
    <source>
        <strain evidence="6">cv. Varoflay</strain>
    </source>
</reference>
<dbReference type="GeneID" id="110794970"/>
<feature type="domain" description="NAC" evidence="5">
    <location>
        <begin position="1"/>
        <end position="135"/>
    </location>
</feature>
<dbReference type="Gene3D" id="2.170.150.80">
    <property type="entry name" value="NAC domain"/>
    <property type="match status" value="1"/>
</dbReference>
<evidence type="ECO:0000256" key="4">
    <source>
        <dbReference type="ARBA" id="ARBA00023242"/>
    </source>
</evidence>
<evidence type="ECO:0000313" key="7">
    <source>
        <dbReference type="RefSeq" id="XP_021855637.2"/>
    </source>
</evidence>
<dbReference type="AlphaFoldDB" id="A0A9R0IU90"/>
<dbReference type="PROSITE" id="PS51005">
    <property type="entry name" value="NAC"/>
    <property type="match status" value="1"/>
</dbReference>
<sequence>MRFHPTNEELLVWYLKRNNTEQPLGCEAIKEIDFYAYEPWELPNMSPIDNGENAWFFFVQRGEERNRLTRNGQWKVSGAATNVFRLGEIVGEVKSLSYKWLRKEKTLWRMKEYHLRGDDLGDDQGRYVISKVYYKGPWVERQFREEEWAAYFNTPQAAPNEPNAPNEINQAIENNNNAGPDQYVVNEMHYDQAYIDMEDQDFRAVSLTQQLGYYKEYQSKVTKLVGIEKEKGMFSAGIHLLSAGNSDYLQKITTSILISTDSIHLLSLLIFL</sequence>
<dbReference type="SUPFAM" id="SSF101941">
    <property type="entry name" value="NAC domain"/>
    <property type="match status" value="1"/>
</dbReference>
<dbReference type="PANTHER" id="PTHR31719:SF130">
    <property type="entry name" value="NAC DOMAIN-CONTAINING PROTEIN 18"/>
    <property type="match status" value="1"/>
</dbReference>
<accession>A0A9R0IU90</accession>
<dbReference type="KEGG" id="soe:110794970"/>
<keyword evidence="4" id="KW-0539">Nucleus</keyword>
<keyword evidence="2" id="KW-0238">DNA-binding</keyword>
<dbReference type="PANTHER" id="PTHR31719">
    <property type="entry name" value="NAC TRANSCRIPTION FACTOR 56"/>
    <property type="match status" value="1"/>
</dbReference>
<proteinExistence type="predicted"/>
<evidence type="ECO:0000256" key="1">
    <source>
        <dbReference type="ARBA" id="ARBA00023015"/>
    </source>
</evidence>
<dbReference type="InterPro" id="IPR036093">
    <property type="entry name" value="NAC_dom_sf"/>
</dbReference>
<evidence type="ECO:0000259" key="5">
    <source>
        <dbReference type="PROSITE" id="PS51005"/>
    </source>
</evidence>
<dbReference type="RefSeq" id="XP_021855637.2">
    <property type="nucleotide sequence ID" value="XM_021999945.2"/>
</dbReference>
<reference evidence="7" key="2">
    <citation type="submission" date="2025-08" db="UniProtKB">
        <authorList>
            <consortium name="RefSeq"/>
        </authorList>
    </citation>
    <scope>IDENTIFICATION</scope>
    <source>
        <tissue evidence="7">Leaf</tissue>
    </source>
</reference>
<dbReference type="GO" id="GO:0003677">
    <property type="term" value="F:DNA binding"/>
    <property type="evidence" value="ECO:0007669"/>
    <property type="project" value="UniProtKB-KW"/>
</dbReference>
<gene>
    <name evidence="7" type="primary">LOC110794970</name>
</gene>
<evidence type="ECO:0000313" key="6">
    <source>
        <dbReference type="Proteomes" id="UP000813463"/>
    </source>
</evidence>
<dbReference type="Pfam" id="PF02365">
    <property type="entry name" value="NAM"/>
    <property type="match status" value="1"/>
</dbReference>
<name>A0A9R0IU90_SPIOL</name>
<keyword evidence="6" id="KW-1185">Reference proteome</keyword>
<dbReference type="InterPro" id="IPR003441">
    <property type="entry name" value="NAC-dom"/>
</dbReference>